<gene>
    <name evidence="2" type="ORF">ACEZDB_23710</name>
</gene>
<dbReference type="Gene3D" id="3.40.50.720">
    <property type="entry name" value="NAD(P)-binding Rossmann-like Domain"/>
    <property type="match status" value="1"/>
</dbReference>
<dbReference type="InterPro" id="IPR051606">
    <property type="entry name" value="Polyketide_Oxido-like"/>
</dbReference>
<feature type="domain" description="NAD(P)-binding" evidence="1">
    <location>
        <begin position="7"/>
        <end position="200"/>
    </location>
</feature>
<dbReference type="Pfam" id="PF13460">
    <property type="entry name" value="NAD_binding_10"/>
    <property type="match status" value="1"/>
</dbReference>
<protein>
    <submittedName>
        <fullName evidence="2">NAD(P)-dependent oxidoreductase</fullName>
    </submittedName>
</protein>
<accession>A0ABV6X617</accession>
<evidence type="ECO:0000259" key="1">
    <source>
        <dbReference type="Pfam" id="PF13460"/>
    </source>
</evidence>
<name>A0ABV6X617_9ACTN</name>
<evidence type="ECO:0000313" key="2">
    <source>
        <dbReference type="EMBL" id="MFC1433659.1"/>
    </source>
</evidence>
<sequence>MKIVIFGANGPTGRQATEQAVAAGHTVTAVTRRPDAFPLAGSPLVRVVGADVHDPVAVDAAVAGQDAVLSALGVPFGRKPVTVYSAGLTHITRAMAEHGVGRLVCVTSTSVSGQESPSDGLLFRKVVEPGIVRFVGRTVYQDMRRSEEIVRRSDCDWTILRPAGLFDTAAVSAYRMSAGPRLPGRFTSRADLANALLRQAVDDCDPRAVVEVRTLEGLPSMIDVIRREAFGGGRTD</sequence>
<dbReference type="RefSeq" id="WP_380555804.1">
    <property type="nucleotide sequence ID" value="NZ_JBHEZY010000010.1"/>
</dbReference>
<dbReference type="PANTHER" id="PTHR43355:SF2">
    <property type="entry name" value="FLAVIN REDUCTASE (NADPH)"/>
    <property type="match status" value="1"/>
</dbReference>
<dbReference type="InterPro" id="IPR016040">
    <property type="entry name" value="NAD(P)-bd_dom"/>
</dbReference>
<comment type="caution">
    <text evidence="2">The sequence shown here is derived from an EMBL/GenBank/DDBJ whole genome shotgun (WGS) entry which is preliminary data.</text>
</comment>
<evidence type="ECO:0000313" key="3">
    <source>
        <dbReference type="Proteomes" id="UP001592530"/>
    </source>
</evidence>
<dbReference type="SUPFAM" id="SSF51735">
    <property type="entry name" value="NAD(P)-binding Rossmann-fold domains"/>
    <property type="match status" value="1"/>
</dbReference>
<proteinExistence type="predicted"/>
<organism evidence="2 3">
    <name type="scientific">Streptacidiphilus alkalitolerans</name>
    <dbReference type="NCBI Taxonomy" id="3342712"/>
    <lineage>
        <taxon>Bacteria</taxon>
        <taxon>Bacillati</taxon>
        <taxon>Actinomycetota</taxon>
        <taxon>Actinomycetes</taxon>
        <taxon>Kitasatosporales</taxon>
        <taxon>Streptomycetaceae</taxon>
        <taxon>Streptacidiphilus</taxon>
    </lineage>
</organism>
<dbReference type="EMBL" id="JBHEZY010000010">
    <property type="protein sequence ID" value="MFC1433659.1"/>
    <property type="molecule type" value="Genomic_DNA"/>
</dbReference>
<dbReference type="InterPro" id="IPR036291">
    <property type="entry name" value="NAD(P)-bd_dom_sf"/>
</dbReference>
<dbReference type="PANTHER" id="PTHR43355">
    <property type="entry name" value="FLAVIN REDUCTASE (NADPH)"/>
    <property type="match status" value="1"/>
</dbReference>
<dbReference type="Proteomes" id="UP001592530">
    <property type="component" value="Unassembled WGS sequence"/>
</dbReference>
<reference evidence="2 3" key="1">
    <citation type="submission" date="2024-09" db="EMBL/GenBank/DDBJ databases">
        <authorList>
            <person name="Lee S.D."/>
        </authorList>
    </citation>
    <scope>NUCLEOTIDE SEQUENCE [LARGE SCALE GENOMIC DNA]</scope>
    <source>
        <strain evidence="2 3">N1-3</strain>
    </source>
</reference>